<dbReference type="Proteomes" id="UP000324767">
    <property type="component" value="Unassembled WGS sequence"/>
</dbReference>
<dbReference type="AlphaFoldDB" id="A0A5M8Q235"/>
<dbReference type="InterPro" id="IPR011009">
    <property type="entry name" value="Kinase-like_dom_sf"/>
</dbReference>
<name>A0A5M8Q235_9LECA</name>
<dbReference type="SUPFAM" id="SSF56112">
    <property type="entry name" value="Protein kinase-like (PK-like)"/>
    <property type="match status" value="1"/>
</dbReference>
<reference evidence="1 2" key="1">
    <citation type="submission" date="2019-09" db="EMBL/GenBank/DDBJ databases">
        <title>The hologenome of the rock-dwelling lichen Lasallia pustulata.</title>
        <authorList>
            <person name="Greshake Tzovaras B."/>
            <person name="Segers F."/>
            <person name="Bicker A."/>
            <person name="Dal Grande F."/>
            <person name="Otte J."/>
            <person name="Hankeln T."/>
            <person name="Schmitt I."/>
            <person name="Ebersberger I."/>
        </authorList>
    </citation>
    <scope>NUCLEOTIDE SEQUENCE [LARGE SCALE GENOMIC DNA]</scope>
    <source>
        <strain evidence="1">A1-1</strain>
    </source>
</reference>
<sequence length="223" mass="25727">MEWTRRFGRSFVNSSPTNFLFKGTMLPEDHLALLDNYMSIAPHLMPSDFQSVLNRPTLRHPDLNPNNVFLCPDSHANSCIIDWQHTVVLPLLLVAGHPKLFENPDPYPPKGLAEPDLPADYESLSVEEGSQADELHRRRVLYQLYRVFNGGLNKQHLEALRDPLLILRHYLVDRAGRQWNGDLVILKGALIRIMENWHQIQTYSSKEAECPVKFSESEIEENY</sequence>
<comment type="caution">
    <text evidence="1">The sequence shown here is derived from an EMBL/GenBank/DDBJ whole genome shotgun (WGS) entry which is preliminary data.</text>
</comment>
<organism evidence="1 2">
    <name type="scientific">Lasallia pustulata</name>
    <dbReference type="NCBI Taxonomy" id="136370"/>
    <lineage>
        <taxon>Eukaryota</taxon>
        <taxon>Fungi</taxon>
        <taxon>Dikarya</taxon>
        <taxon>Ascomycota</taxon>
        <taxon>Pezizomycotina</taxon>
        <taxon>Lecanoromycetes</taxon>
        <taxon>OSLEUM clade</taxon>
        <taxon>Umbilicariomycetidae</taxon>
        <taxon>Umbilicariales</taxon>
        <taxon>Umbilicariaceae</taxon>
        <taxon>Lasallia</taxon>
    </lineage>
</organism>
<gene>
    <name evidence="1" type="ORF">FRX48_00986</name>
</gene>
<keyword evidence="1" id="KW-0808">Transferase</keyword>
<evidence type="ECO:0000313" key="1">
    <source>
        <dbReference type="EMBL" id="KAA6416266.1"/>
    </source>
</evidence>
<evidence type="ECO:0000313" key="2">
    <source>
        <dbReference type="Proteomes" id="UP000324767"/>
    </source>
</evidence>
<dbReference type="GO" id="GO:0005739">
    <property type="term" value="C:mitochondrion"/>
    <property type="evidence" value="ECO:0007669"/>
    <property type="project" value="TreeGrafter"/>
</dbReference>
<accession>A0A5M8Q235</accession>
<dbReference type="PANTHER" id="PTHR36091">
    <property type="entry name" value="ALTERED INHERITANCE OF MITOCHONDRIA PROTEIN 9, MITOCHONDRIAL"/>
    <property type="match status" value="1"/>
</dbReference>
<dbReference type="PANTHER" id="PTHR36091:SF2">
    <property type="entry name" value="AMINOGLYCOSIDE PHOSPHOTRANSFERASE DOMAIN-CONTAINING PROTEIN"/>
    <property type="match status" value="1"/>
</dbReference>
<proteinExistence type="predicted"/>
<dbReference type="OrthoDB" id="10003767at2759"/>
<dbReference type="EMBL" id="VXIT01000001">
    <property type="protein sequence ID" value="KAA6416266.1"/>
    <property type="molecule type" value="Genomic_DNA"/>
</dbReference>
<dbReference type="GO" id="GO:0016740">
    <property type="term" value="F:transferase activity"/>
    <property type="evidence" value="ECO:0007669"/>
    <property type="project" value="UniProtKB-KW"/>
</dbReference>
<protein>
    <submittedName>
        <fullName evidence="1">Phosphotransferase enzyme family</fullName>
    </submittedName>
</protein>
<dbReference type="InterPro" id="IPR051035">
    <property type="entry name" value="Mito_inheritance_9"/>
</dbReference>